<feature type="chain" id="PRO_5045716663" evidence="1">
    <location>
        <begin position="23"/>
        <end position="115"/>
    </location>
</feature>
<keyword evidence="4" id="KW-1185">Reference proteome</keyword>
<evidence type="ECO:0000313" key="3">
    <source>
        <dbReference type="EMBL" id="MBM6759394.1"/>
    </source>
</evidence>
<dbReference type="SUPFAM" id="SSF55008">
    <property type="entry name" value="HMA, heavy metal-associated domain"/>
    <property type="match status" value="1"/>
</dbReference>
<dbReference type="Proteomes" id="UP000703295">
    <property type="component" value="Unassembled WGS sequence"/>
</dbReference>
<proteinExistence type="predicted"/>
<comment type="caution">
    <text evidence="3">The sequence shown here is derived from an EMBL/GenBank/DDBJ whole genome shotgun (WGS) entry which is preliminary data.</text>
</comment>
<feature type="domain" description="HMA" evidence="2">
    <location>
        <begin position="32"/>
        <end position="98"/>
    </location>
</feature>
<reference evidence="3 4" key="1">
    <citation type="journal article" date="2021" name="Sci. Rep.">
        <title>The distribution of antibiotic resistance genes in chicken gut microbiota commensals.</title>
        <authorList>
            <person name="Juricova H."/>
            <person name="Matiasovicova J."/>
            <person name="Kubasova T."/>
            <person name="Cejkova D."/>
            <person name="Rychlik I."/>
        </authorList>
    </citation>
    <scope>NUCLEOTIDE SEQUENCE [LARGE SCALE GENOMIC DNA]</scope>
    <source>
        <strain evidence="3 4">An801</strain>
    </source>
</reference>
<dbReference type="Pfam" id="PF00403">
    <property type="entry name" value="HMA"/>
    <property type="match status" value="1"/>
</dbReference>
<accession>A0ABS2EYL1</accession>
<gene>
    <name evidence="3" type="ORF">H6A31_12020</name>
</gene>
<evidence type="ECO:0000313" key="4">
    <source>
        <dbReference type="Proteomes" id="UP000703295"/>
    </source>
</evidence>
<name>A0ABS2EYL1_9BACE</name>
<dbReference type="InterPro" id="IPR036163">
    <property type="entry name" value="HMA_dom_sf"/>
</dbReference>
<evidence type="ECO:0000256" key="1">
    <source>
        <dbReference type="SAM" id="SignalP"/>
    </source>
</evidence>
<keyword evidence="1" id="KW-0732">Signal</keyword>
<dbReference type="Gene3D" id="3.30.70.100">
    <property type="match status" value="1"/>
</dbReference>
<dbReference type="InterPro" id="IPR006121">
    <property type="entry name" value="HMA_dom"/>
</dbReference>
<dbReference type="RefSeq" id="WP_204476575.1">
    <property type="nucleotide sequence ID" value="NZ_JACJJW010000038.1"/>
</dbReference>
<dbReference type="PROSITE" id="PS50846">
    <property type="entry name" value="HMA_2"/>
    <property type="match status" value="1"/>
</dbReference>
<protein>
    <submittedName>
        <fullName evidence="3">Heavy-metal-associated domain-containing protein</fullName>
    </submittedName>
</protein>
<sequence>MKTKLMTFLMLMMWAFSFSASAKSVTEHKKEKSEVTFLVSMKCEKCQKRIENTLSFEKGVTGLDVNLPKKTVTIEYSDGKTSPEKLKEAIQKLGYTVAPLPAASKANSRQDKKEN</sequence>
<evidence type="ECO:0000259" key="2">
    <source>
        <dbReference type="PROSITE" id="PS50846"/>
    </source>
</evidence>
<organism evidence="3 4">
    <name type="scientific">Bacteroides mediterraneensis</name>
    <dbReference type="NCBI Taxonomy" id="1841856"/>
    <lineage>
        <taxon>Bacteria</taxon>
        <taxon>Pseudomonadati</taxon>
        <taxon>Bacteroidota</taxon>
        <taxon>Bacteroidia</taxon>
        <taxon>Bacteroidales</taxon>
        <taxon>Bacteroidaceae</taxon>
        <taxon>Bacteroides</taxon>
    </lineage>
</organism>
<dbReference type="CDD" id="cd00371">
    <property type="entry name" value="HMA"/>
    <property type="match status" value="1"/>
</dbReference>
<dbReference type="EMBL" id="JACJJW010000038">
    <property type="protein sequence ID" value="MBM6759394.1"/>
    <property type="molecule type" value="Genomic_DNA"/>
</dbReference>
<feature type="signal peptide" evidence="1">
    <location>
        <begin position="1"/>
        <end position="22"/>
    </location>
</feature>